<dbReference type="Gene3D" id="1.10.10.2130">
    <property type="entry name" value="DEAH helicase family, winged-helix domain"/>
    <property type="match status" value="1"/>
</dbReference>
<gene>
    <name evidence="1" type="ORF">RIMI_LOCUS22230549</name>
</gene>
<comment type="caution">
    <text evidence="1">The sequence shown here is derived from an EMBL/GenBank/DDBJ whole genome shotgun (WGS) entry which is preliminary data.</text>
</comment>
<name>A0ABN9MP20_9NEOB</name>
<feature type="non-terminal residue" evidence="1">
    <location>
        <position position="143"/>
    </location>
</feature>
<organism evidence="1 2">
    <name type="scientific">Ranitomeya imitator</name>
    <name type="common">mimic poison frog</name>
    <dbReference type="NCBI Taxonomy" id="111125"/>
    <lineage>
        <taxon>Eukaryota</taxon>
        <taxon>Metazoa</taxon>
        <taxon>Chordata</taxon>
        <taxon>Craniata</taxon>
        <taxon>Vertebrata</taxon>
        <taxon>Euteleostomi</taxon>
        <taxon>Amphibia</taxon>
        <taxon>Batrachia</taxon>
        <taxon>Anura</taxon>
        <taxon>Neobatrachia</taxon>
        <taxon>Hyloidea</taxon>
        <taxon>Dendrobatidae</taxon>
        <taxon>Dendrobatinae</taxon>
        <taxon>Ranitomeya</taxon>
    </lineage>
</organism>
<evidence type="ECO:0000313" key="1">
    <source>
        <dbReference type="EMBL" id="CAJ0967449.1"/>
    </source>
</evidence>
<sequence length="143" mass="15565">MPDHMIPEIKRTSLTSVILTLKCLEVNDVIRSLAVSASRTVTAGRKVKAEHSGCAFTFTLRPAVTECGKQTARDLTDTRISQRPVPASLSALTDQADGAAHTICVIAPSDLNSQSADRRREGRWSVARRLERGQFSLCKSAKT</sequence>
<dbReference type="InterPro" id="IPR042035">
    <property type="entry name" value="DEAH_win-hel_dom"/>
</dbReference>
<keyword evidence="2" id="KW-1185">Reference proteome</keyword>
<dbReference type="Proteomes" id="UP001176940">
    <property type="component" value="Unassembled WGS sequence"/>
</dbReference>
<evidence type="ECO:0000313" key="2">
    <source>
        <dbReference type="Proteomes" id="UP001176940"/>
    </source>
</evidence>
<dbReference type="EMBL" id="CAUEEQ010078335">
    <property type="protein sequence ID" value="CAJ0967449.1"/>
    <property type="molecule type" value="Genomic_DNA"/>
</dbReference>
<accession>A0ABN9MP20</accession>
<reference evidence="1" key="1">
    <citation type="submission" date="2023-07" db="EMBL/GenBank/DDBJ databases">
        <authorList>
            <person name="Stuckert A."/>
        </authorList>
    </citation>
    <scope>NUCLEOTIDE SEQUENCE</scope>
</reference>
<proteinExistence type="predicted"/>
<protein>
    <submittedName>
        <fullName evidence="1">Uncharacterized protein</fullName>
    </submittedName>
</protein>